<evidence type="ECO:0000313" key="4">
    <source>
        <dbReference type="EMBL" id="RPD66125.1"/>
    </source>
</evidence>
<dbReference type="Proteomes" id="UP000313359">
    <property type="component" value="Unassembled WGS sequence"/>
</dbReference>
<keyword evidence="5" id="KW-1185">Reference proteome</keyword>
<gene>
    <name evidence="4" type="ORF">L227DRAFT_597437</name>
</gene>
<accession>A0A5C2SQK9</accession>
<keyword evidence="2" id="KW-0812">Transmembrane</keyword>
<proteinExistence type="predicted"/>
<evidence type="ECO:0000256" key="1">
    <source>
        <dbReference type="SAM" id="MobiDB-lite"/>
    </source>
</evidence>
<sequence length="382" mass="39853">MYLCLSFPATVAFTVRTYAQTTNAPCKNGSDYNWSYNSLGQSPCLIGAYMMGACQPGGSYDVQALPDVSFWYNGPAADQATLCSCSSISYSLLSACGFCQGAGWPEWSLWTQNCPSQLVSNGSYPHPIPKGTRIPLWAFVPIAGFLDEFDAVQGMDIGDKLESNGIAAPTGTPTTSGNVGSNGGSSIIPTTNGVGSTGVGKPSDTSVSSADDHSTNVAAVIGGIIAGLIVFALVAGIVIYFCILRKRRKPTSSSAGLPGMVQAQQPGYDTRPLVNYDAPSTPGVNASDPFSVTPTSVPNQWAATPTSESAAVVPTPSPSPPVAPSTPPIQYAKTPPMRLYDPSDPTTFPPTLAPAPQASLFDMTQVTYPNVPQQTQHPIPEL</sequence>
<evidence type="ECO:0000313" key="5">
    <source>
        <dbReference type="Proteomes" id="UP000313359"/>
    </source>
</evidence>
<feature type="compositionally biased region" description="Low complexity" evidence="1">
    <location>
        <begin position="169"/>
        <end position="179"/>
    </location>
</feature>
<dbReference type="AlphaFoldDB" id="A0A5C2SQK9"/>
<keyword evidence="2" id="KW-1133">Transmembrane helix</keyword>
<dbReference type="STRING" id="1328759.A0A5C2SQK9"/>
<evidence type="ECO:0008006" key="6">
    <source>
        <dbReference type="Google" id="ProtNLM"/>
    </source>
</evidence>
<keyword evidence="2" id="KW-0472">Membrane</keyword>
<protein>
    <recommendedName>
        <fullName evidence="6">Mid2 domain-containing protein</fullName>
    </recommendedName>
</protein>
<feature type="compositionally biased region" description="Polar residues" evidence="1">
    <location>
        <begin position="295"/>
        <end position="308"/>
    </location>
</feature>
<organism evidence="4 5">
    <name type="scientific">Lentinus tigrinus ALCF2SS1-6</name>
    <dbReference type="NCBI Taxonomy" id="1328759"/>
    <lineage>
        <taxon>Eukaryota</taxon>
        <taxon>Fungi</taxon>
        <taxon>Dikarya</taxon>
        <taxon>Basidiomycota</taxon>
        <taxon>Agaricomycotina</taxon>
        <taxon>Agaricomycetes</taxon>
        <taxon>Polyporales</taxon>
        <taxon>Polyporaceae</taxon>
        <taxon>Lentinus</taxon>
    </lineage>
</organism>
<dbReference type="OrthoDB" id="2754894at2759"/>
<reference evidence="4" key="1">
    <citation type="journal article" date="2018" name="Genome Biol. Evol.">
        <title>Genomics and development of Lentinus tigrinus, a white-rot wood-decaying mushroom with dimorphic fruiting bodies.</title>
        <authorList>
            <person name="Wu B."/>
            <person name="Xu Z."/>
            <person name="Knudson A."/>
            <person name="Carlson A."/>
            <person name="Chen N."/>
            <person name="Kovaka S."/>
            <person name="LaButti K."/>
            <person name="Lipzen A."/>
            <person name="Pennachio C."/>
            <person name="Riley R."/>
            <person name="Schakwitz W."/>
            <person name="Umezawa K."/>
            <person name="Ohm R.A."/>
            <person name="Grigoriev I.V."/>
            <person name="Nagy L.G."/>
            <person name="Gibbons J."/>
            <person name="Hibbett D."/>
        </authorList>
    </citation>
    <scope>NUCLEOTIDE SEQUENCE [LARGE SCALE GENOMIC DNA]</scope>
    <source>
        <strain evidence="4">ALCF2SS1-6</strain>
    </source>
</reference>
<feature type="transmembrane region" description="Helical" evidence="2">
    <location>
        <begin position="217"/>
        <end position="243"/>
    </location>
</feature>
<feature type="signal peptide" evidence="3">
    <location>
        <begin position="1"/>
        <end position="19"/>
    </location>
</feature>
<keyword evidence="3" id="KW-0732">Signal</keyword>
<feature type="compositionally biased region" description="Pro residues" evidence="1">
    <location>
        <begin position="315"/>
        <end position="327"/>
    </location>
</feature>
<evidence type="ECO:0000256" key="3">
    <source>
        <dbReference type="SAM" id="SignalP"/>
    </source>
</evidence>
<feature type="region of interest" description="Disordered" evidence="1">
    <location>
        <begin position="163"/>
        <end position="211"/>
    </location>
</feature>
<feature type="chain" id="PRO_5022880127" description="Mid2 domain-containing protein" evidence="3">
    <location>
        <begin position="20"/>
        <end position="382"/>
    </location>
</feature>
<evidence type="ECO:0000256" key="2">
    <source>
        <dbReference type="SAM" id="Phobius"/>
    </source>
</evidence>
<feature type="region of interest" description="Disordered" evidence="1">
    <location>
        <begin position="295"/>
        <end position="355"/>
    </location>
</feature>
<dbReference type="EMBL" id="ML122251">
    <property type="protein sequence ID" value="RPD66125.1"/>
    <property type="molecule type" value="Genomic_DNA"/>
</dbReference>
<name>A0A5C2SQK9_9APHY</name>